<dbReference type="AlphaFoldDB" id="A0A9W8S4Y6"/>
<accession>A0A9W8S4Y6</accession>
<name>A0A9W8S4Y6_9HYPO</name>
<sequence>MKSSNSALFTEIARSYDLHSCSYCQTIVVDLTELALPNTKVGTSDTSNYQQAEDTSLVEDLNSEDTKEALLCQYKFPDDVVAQAAAHCPLFKLFLPWSEELDWHDVPLDVRIKPNPLNCVARRIMSEEFDIRLGQVTRSLISGPEAFGALIHPWIDSDEVFSRARQLLKKCLSEHDDCKQNGTPPSRLIDVRPVLNDSLRIVNTRSDQDAVWAALSYCWGGLQEAQTTYLNVKDRYQHLSLTDLPLTIRDAVRVCREMHIPYLWVDSLCIIQVEDEHAGLGRETDKERELRKMAGIFRGAVLTISASCSSSSKEGFLQSRKPYDPAIGLPVRVNGHYDIAQLVWEPDTIDREVKPEPVDSRAWIFQEQLLSARILSFPTHAMQWHCRCEDWSISQEEEYNVCKTFPVLENFSRGRWNSLVTDYTRRNLSNIEDRSIAIAAVAESFADSSSKLSSSDYLSGLWKPTLLTDLLWNTQQPKHATGSKLVAPSWSWTSVAELVEWFWADSSERDDFVPTARVLSSEMELADPQLPFGAAKSGMISLHGLITHNERYLACTRPSEDDATDMDAHLMYLFADDLEATHMEVFLFEIGHQRESGFTCRQGLALKPTGRPEEFSRVGMYLEVKPDDKKEEDISSCKYCKDNKSKEKRSIKVI</sequence>
<proteinExistence type="predicted"/>
<dbReference type="Pfam" id="PF06985">
    <property type="entry name" value="HET"/>
    <property type="match status" value="1"/>
</dbReference>
<comment type="caution">
    <text evidence="2">The sequence shown here is derived from an EMBL/GenBank/DDBJ whole genome shotgun (WGS) entry which is preliminary data.</text>
</comment>
<dbReference type="OrthoDB" id="5125733at2759"/>
<evidence type="ECO:0000313" key="2">
    <source>
        <dbReference type="EMBL" id="KAJ4265300.1"/>
    </source>
</evidence>
<evidence type="ECO:0000259" key="1">
    <source>
        <dbReference type="Pfam" id="PF06985"/>
    </source>
</evidence>
<dbReference type="PANTHER" id="PTHR33112:SF10">
    <property type="entry name" value="TOL"/>
    <property type="match status" value="1"/>
</dbReference>
<dbReference type="InterPro" id="IPR010730">
    <property type="entry name" value="HET"/>
</dbReference>
<dbReference type="Proteomes" id="UP001152049">
    <property type="component" value="Unassembled WGS sequence"/>
</dbReference>
<dbReference type="PANTHER" id="PTHR33112">
    <property type="entry name" value="DOMAIN PROTEIN, PUTATIVE-RELATED"/>
    <property type="match status" value="1"/>
</dbReference>
<organism evidence="2 3">
    <name type="scientific">Fusarium torreyae</name>
    <dbReference type="NCBI Taxonomy" id="1237075"/>
    <lineage>
        <taxon>Eukaryota</taxon>
        <taxon>Fungi</taxon>
        <taxon>Dikarya</taxon>
        <taxon>Ascomycota</taxon>
        <taxon>Pezizomycotina</taxon>
        <taxon>Sordariomycetes</taxon>
        <taxon>Hypocreomycetidae</taxon>
        <taxon>Hypocreales</taxon>
        <taxon>Nectriaceae</taxon>
        <taxon>Fusarium</taxon>
    </lineage>
</organism>
<keyword evidence="3" id="KW-1185">Reference proteome</keyword>
<gene>
    <name evidence="2" type="ORF">NW762_004585</name>
</gene>
<feature type="domain" description="Heterokaryon incompatibility" evidence="1">
    <location>
        <begin position="212"/>
        <end position="367"/>
    </location>
</feature>
<reference evidence="2" key="1">
    <citation type="submission" date="2022-09" db="EMBL/GenBank/DDBJ databases">
        <title>Fusarium specimens isolated from Avocado Roots.</title>
        <authorList>
            <person name="Stajich J."/>
            <person name="Roper C."/>
            <person name="Heimlech-Rivalta G."/>
        </authorList>
    </citation>
    <scope>NUCLEOTIDE SEQUENCE</scope>
    <source>
        <strain evidence="2">CF00136</strain>
    </source>
</reference>
<protein>
    <recommendedName>
        <fullName evidence="1">Heterokaryon incompatibility domain-containing protein</fullName>
    </recommendedName>
</protein>
<dbReference type="EMBL" id="JAOQAZ010000006">
    <property type="protein sequence ID" value="KAJ4265300.1"/>
    <property type="molecule type" value="Genomic_DNA"/>
</dbReference>
<evidence type="ECO:0000313" key="3">
    <source>
        <dbReference type="Proteomes" id="UP001152049"/>
    </source>
</evidence>